<dbReference type="InterPro" id="IPR019605">
    <property type="entry name" value="Misato_II_tubulin-like"/>
</dbReference>
<dbReference type="STRING" id="212818.A0A0D1WKT6"/>
<evidence type="ECO:0000256" key="3">
    <source>
        <dbReference type="ARBA" id="ARBA00008507"/>
    </source>
</evidence>
<dbReference type="PANTHER" id="PTHR13391:SF0">
    <property type="entry name" value="PROTEIN MISATO HOMOLOG 1"/>
    <property type="match status" value="1"/>
</dbReference>
<comment type="function">
    <text evidence="1">Involved in the partitioning of the mitochondrial organelle and mitochondrial DNA (mtDNA) inheritance.</text>
</comment>
<evidence type="ECO:0000256" key="1">
    <source>
        <dbReference type="ARBA" id="ARBA00003757"/>
    </source>
</evidence>
<feature type="domain" description="Misato Segment II tubulin-like" evidence="8">
    <location>
        <begin position="2"/>
        <end position="114"/>
    </location>
</feature>
<dbReference type="InterPro" id="IPR029209">
    <property type="entry name" value="DML1/Misato_tubulin"/>
</dbReference>
<evidence type="ECO:0000256" key="6">
    <source>
        <dbReference type="ARBA" id="ARBA00023128"/>
    </source>
</evidence>
<dbReference type="GO" id="GO:0007005">
    <property type="term" value="P:mitochondrion organization"/>
    <property type="evidence" value="ECO:0007669"/>
    <property type="project" value="InterPro"/>
</dbReference>
<keyword evidence="6" id="KW-0496">Mitochondrion</keyword>
<gene>
    <name evidence="10" type="ORF">PV10_06964</name>
</gene>
<dbReference type="AlphaFoldDB" id="A0A0D1WKT6"/>
<organism evidence="10 11">
    <name type="scientific">Exophiala mesophila</name>
    <name type="common">Black yeast-like fungus</name>
    <dbReference type="NCBI Taxonomy" id="212818"/>
    <lineage>
        <taxon>Eukaryota</taxon>
        <taxon>Fungi</taxon>
        <taxon>Dikarya</taxon>
        <taxon>Ascomycota</taxon>
        <taxon>Pezizomycotina</taxon>
        <taxon>Eurotiomycetes</taxon>
        <taxon>Chaetothyriomycetidae</taxon>
        <taxon>Chaetothyriales</taxon>
        <taxon>Herpotrichiellaceae</taxon>
        <taxon>Exophiala</taxon>
    </lineage>
</organism>
<dbReference type="GO" id="GO:0005739">
    <property type="term" value="C:mitochondrion"/>
    <property type="evidence" value="ECO:0007669"/>
    <property type="project" value="UniProtKB-SubCell"/>
</dbReference>
<dbReference type="InterPro" id="IPR049942">
    <property type="entry name" value="DML1/Misato"/>
</dbReference>
<dbReference type="GeneID" id="27324809"/>
<comment type="subcellular location">
    <subcellularLocation>
        <location evidence="2">Mitochondrion</location>
    </subcellularLocation>
</comment>
<dbReference type="EMBL" id="KN847524">
    <property type="protein sequence ID" value="KIV89576.1"/>
    <property type="molecule type" value="Genomic_DNA"/>
</dbReference>
<dbReference type="VEuPathDB" id="FungiDB:PV10_06964"/>
<accession>A0A0D1WKT6</accession>
<dbReference type="EMBL" id="KN847524">
    <property type="protein sequence ID" value="KIV89575.1"/>
    <property type="molecule type" value="Genomic_DNA"/>
</dbReference>
<feature type="domain" description="DML1/Misato tubulin" evidence="9">
    <location>
        <begin position="121"/>
        <end position="302"/>
    </location>
</feature>
<dbReference type="PANTHER" id="PTHR13391">
    <property type="entry name" value="MITOCHONDRIAL DISTRIBUTION REGULATOR MISATO"/>
    <property type="match status" value="1"/>
</dbReference>
<comment type="similarity">
    <text evidence="3">Belongs to the misato family.</text>
</comment>
<dbReference type="Proteomes" id="UP000054302">
    <property type="component" value="Unassembled WGS sequence"/>
</dbReference>
<feature type="region of interest" description="Disordered" evidence="7">
    <location>
        <begin position="336"/>
        <end position="371"/>
    </location>
</feature>
<dbReference type="Pfam" id="PF10644">
    <property type="entry name" value="Misat_Tub_SegII"/>
    <property type="match status" value="1"/>
</dbReference>
<protein>
    <recommendedName>
        <fullName evidence="4">Protein DML1</fullName>
    </recommendedName>
    <alternativeName>
        <fullName evidence="5">Protein dml1</fullName>
    </alternativeName>
</protein>
<dbReference type="Gene3D" id="3.40.50.1440">
    <property type="entry name" value="Tubulin/FtsZ, GTPase domain"/>
    <property type="match status" value="1"/>
</dbReference>
<evidence type="ECO:0000256" key="7">
    <source>
        <dbReference type="SAM" id="MobiDB-lite"/>
    </source>
</evidence>
<evidence type="ECO:0000259" key="8">
    <source>
        <dbReference type="Pfam" id="PF10644"/>
    </source>
</evidence>
<dbReference type="InterPro" id="IPR036525">
    <property type="entry name" value="Tubulin/FtsZ_GTPase_sf"/>
</dbReference>
<evidence type="ECO:0000313" key="10">
    <source>
        <dbReference type="EMBL" id="KIV89575.1"/>
    </source>
</evidence>
<sequence length="520" mass="58906">MREILTLQFGQRSNYLATHFWNTQESYFTYSDDQEPPVDHDVHFRAGLGADNSETFTPRTVIYDLKGGFGSLRKYNALYQIEPDPAEAQGSWDGSTTRQQLPIIETSQYQTNLDLGLPNQQLQETDVRYWSDFNRVYFHPRSIVQLNEYELQSQLMPFEKWSSGEELFENLDREFDLIDRDVRPFVEEADHMQGFQIFSGIDDAWGGFAGRYLDALRDEYGKTSIWVWGIEDKSTVTRQKKQLRACNTVRSICSMGQQASMLTRLATPPSHLPGYVHLGNGSDWTTSALLCAGLESITLPTRFGAGAPKRSNLSFLEDTLNTNGNQNLFELQATITNTQPNPNSPQNGNRPAPPNPSNQEAQQDAFPEPSHLDIHYSPAVEESSAAQRSHVFAQIECDRDRLESSSRTATLTPDERLRRRLNEESVVEVFQTGLQFPLLDSFPSRLFQTSPQDNSHGLDIVAALTCTSKMQHKLLDLRNETFRLIALDEREAVYNDLTQLSQNYSIGWDSGSDSGDDDQG</sequence>
<evidence type="ECO:0000256" key="2">
    <source>
        <dbReference type="ARBA" id="ARBA00004173"/>
    </source>
</evidence>
<keyword evidence="11" id="KW-1185">Reference proteome</keyword>
<evidence type="ECO:0000313" key="11">
    <source>
        <dbReference type="Proteomes" id="UP000054302"/>
    </source>
</evidence>
<dbReference type="RefSeq" id="XP_016221150.1">
    <property type="nucleotide sequence ID" value="XM_016371818.1"/>
</dbReference>
<evidence type="ECO:0000256" key="5">
    <source>
        <dbReference type="ARBA" id="ARBA00022030"/>
    </source>
</evidence>
<proteinExistence type="inferred from homology"/>
<dbReference type="OMA" id="SYETGWM"/>
<dbReference type="Pfam" id="PF14881">
    <property type="entry name" value="Tubulin_3"/>
    <property type="match status" value="1"/>
</dbReference>
<dbReference type="InterPro" id="IPR013838">
    <property type="entry name" value="Beta-tubulin_BS"/>
</dbReference>
<dbReference type="OrthoDB" id="271881at2759"/>
<name>A0A0D1WKT6_EXOME</name>
<dbReference type="RefSeq" id="XP_016221149.1">
    <property type="nucleotide sequence ID" value="XM_016371817.1"/>
</dbReference>
<evidence type="ECO:0000259" key="9">
    <source>
        <dbReference type="Pfam" id="PF14881"/>
    </source>
</evidence>
<reference evidence="10 11" key="1">
    <citation type="submission" date="2015-01" db="EMBL/GenBank/DDBJ databases">
        <title>The Genome Sequence of Exophiala mesophila CBS40295.</title>
        <authorList>
            <consortium name="The Broad Institute Genomics Platform"/>
            <person name="Cuomo C."/>
            <person name="de Hoog S."/>
            <person name="Gorbushina A."/>
            <person name="Stielow B."/>
            <person name="Teixiera M."/>
            <person name="Abouelleil A."/>
            <person name="Chapman S.B."/>
            <person name="Priest M."/>
            <person name="Young S.K."/>
            <person name="Wortman J."/>
            <person name="Nusbaum C."/>
            <person name="Birren B."/>
        </authorList>
    </citation>
    <scope>NUCLEOTIDE SEQUENCE [LARGE SCALE GENOMIC DNA]</scope>
    <source>
        <strain evidence="10 11">CBS 40295</strain>
    </source>
</reference>
<dbReference type="PROSITE" id="PS00228">
    <property type="entry name" value="TUBULIN_B_AUTOREG"/>
    <property type="match status" value="1"/>
</dbReference>
<feature type="compositionally biased region" description="Low complexity" evidence="7">
    <location>
        <begin position="336"/>
        <end position="350"/>
    </location>
</feature>
<dbReference type="SUPFAM" id="SSF52490">
    <property type="entry name" value="Tubulin nucleotide-binding domain-like"/>
    <property type="match status" value="1"/>
</dbReference>
<evidence type="ECO:0000256" key="4">
    <source>
        <dbReference type="ARBA" id="ARBA00014097"/>
    </source>
</evidence>